<organism evidence="2 3">
    <name type="scientific">Sphaerotilus hippei</name>
    <dbReference type="NCBI Taxonomy" id="744406"/>
    <lineage>
        <taxon>Bacteria</taxon>
        <taxon>Pseudomonadati</taxon>
        <taxon>Pseudomonadota</taxon>
        <taxon>Betaproteobacteria</taxon>
        <taxon>Burkholderiales</taxon>
        <taxon>Sphaerotilaceae</taxon>
        <taxon>Sphaerotilus</taxon>
    </lineage>
</organism>
<dbReference type="EMBL" id="QJJS01000007">
    <property type="protein sequence ID" value="PXW96107.1"/>
    <property type="molecule type" value="Genomic_DNA"/>
</dbReference>
<name>A0A318HB40_9BURK</name>
<sequence length="97" mass="10192">MATGNPPGPLDFLSGDPVPVAPEHALTSPDAADRLPRAVVEDLMRHPGVDGVWIEHETSGERVVVIHYTPGGDLSRLPARVSGMPTRLVGGEPIVAL</sequence>
<protein>
    <submittedName>
        <fullName evidence="2">Uncharacterized protein</fullName>
    </submittedName>
</protein>
<accession>A0A318HB40</accession>
<proteinExistence type="predicted"/>
<comment type="caution">
    <text evidence="2">The sequence shown here is derived from an EMBL/GenBank/DDBJ whole genome shotgun (WGS) entry which is preliminary data.</text>
</comment>
<evidence type="ECO:0000313" key="3">
    <source>
        <dbReference type="Proteomes" id="UP000247811"/>
    </source>
</evidence>
<reference evidence="2 3" key="1">
    <citation type="submission" date="2018-05" db="EMBL/GenBank/DDBJ databases">
        <title>Genomic Encyclopedia of Type Strains, Phase IV (KMG-IV): sequencing the most valuable type-strain genomes for metagenomic binning, comparative biology and taxonomic classification.</title>
        <authorList>
            <person name="Goeker M."/>
        </authorList>
    </citation>
    <scope>NUCLEOTIDE SEQUENCE [LARGE SCALE GENOMIC DNA]</scope>
    <source>
        <strain evidence="2 3">DSM 566</strain>
    </source>
</reference>
<dbReference type="RefSeq" id="WP_110400536.1">
    <property type="nucleotide sequence ID" value="NZ_QJJS01000007.1"/>
</dbReference>
<evidence type="ECO:0000313" key="2">
    <source>
        <dbReference type="EMBL" id="PXW96107.1"/>
    </source>
</evidence>
<evidence type="ECO:0000256" key="1">
    <source>
        <dbReference type="SAM" id="MobiDB-lite"/>
    </source>
</evidence>
<feature type="region of interest" description="Disordered" evidence="1">
    <location>
        <begin position="1"/>
        <end position="33"/>
    </location>
</feature>
<dbReference type="AlphaFoldDB" id="A0A318HB40"/>
<dbReference type="Proteomes" id="UP000247811">
    <property type="component" value="Unassembled WGS sequence"/>
</dbReference>
<gene>
    <name evidence="2" type="ORF">C7444_10713</name>
</gene>
<keyword evidence="3" id="KW-1185">Reference proteome</keyword>